<comment type="caution">
    <text evidence="5">The sequence shown here is derived from an EMBL/GenBank/DDBJ whole genome shotgun (WGS) entry which is preliminary data.</text>
</comment>
<keyword evidence="6" id="KW-1185">Reference proteome</keyword>
<feature type="chain" id="PRO_5032512614" evidence="4">
    <location>
        <begin position="24"/>
        <end position="221"/>
    </location>
</feature>
<dbReference type="EMBL" id="JABFCS010000001">
    <property type="protein sequence ID" value="NNU44125.1"/>
    <property type="molecule type" value="Genomic_DNA"/>
</dbReference>
<accession>A0A849KGV3</accession>
<proteinExistence type="predicted"/>
<dbReference type="Pfam" id="PF12796">
    <property type="entry name" value="Ank_2"/>
    <property type="match status" value="2"/>
</dbReference>
<dbReference type="InterPro" id="IPR036770">
    <property type="entry name" value="Ankyrin_rpt-contain_sf"/>
</dbReference>
<keyword evidence="4" id="KW-0732">Signal</keyword>
<reference evidence="5 6" key="1">
    <citation type="submission" date="2020-05" db="EMBL/GenBank/DDBJ databases">
        <authorList>
            <person name="Khan S.A."/>
            <person name="Jeon C.O."/>
            <person name="Chun B.H."/>
        </authorList>
    </citation>
    <scope>NUCLEOTIDE SEQUENCE [LARGE SCALE GENOMIC DNA]</scope>
    <source>
        <strain evidence="5 6">B156</strain>
    </source>
</reference>
<evidence type="ECO:0000256" key="2">
    <source>
        <dbReference type="ARBA" id="ARBA00023043"/>
    </source>
</evidence>
<dbReference type="InterPro" id="IPR002110">
    <property type="entry name" value="Ankyrin_rpt"/>
</dbReference>
<feature type="repeat" description="ANK" evidence="3">
    <location>
        <begin position="58"/>
        <end position="90"/>
    </location>
</feature>
<dbReference type="RefSeq" id="WP_171560522.1">
    <property type="nucleotide sequence ID" value="NZ_JABFCS010000001.1"/>
</dbReference>
<sequence>MPAHSLPRRVAALAVLLLPLAGAAQPAAPLVAAAGRGDLAAVRRLAEAGTAIEQRDERGRTALLAATDGNHLEVARYLIARGANVNAQDQQQDSAHLLAGARGFTEILRATLAAGADFTVRNRFGGNALIPACERGHVDTVQLLLTTRIPVDHVNNLGWTCLLEAVILGDGGERHQRIVQMVVAHGANVNLADRDGVTPLQHAQRKGQAEVARILRAAGAR</sequence>
<protein>
    <submittedName>
        <fullName evidence="5">Ankyrin repeat domain-containing protein</fullName>
    </submittedName>
</protein>
<keyword evidence="1" id="KW-0677">Repeat</keyword>
<organism evidence="5 6">
    <name type="scientific">Ramlibacter montanisoli</name>
    <dbReference type="NCBI Taxonomy" id="2732512"/>
    <lineage>
        <taxon>Bacteria</taxon>
        <taxon>Pseudomonadati</taxon>
        <taxon>Pseudomonadota</taxon>
        <taxon>Betaproteobacteria</taxon>
        <taxon>Burkholderiales</taxon>
        <taxon>Comamonadaceae</taxon>
        <taxon>Ramlibacter</taxon>
    </lineage>
</organism>
<dbReference type="Proteomes" id="UP000552954">
    <property type="component" value="Unassembled WGS sequence"/>
</dbReference>
<evidence type="ECO:0000256" key="4">
    <source>
        <dbReference type="SAM" id="SignalP"/>
    </source>
</evidence>
<dbReference type="SMART" id="SM00248">
    <property type="entry name" value="ANK"/>
    <property type="match status" value="4"/>
</dbReference>
<evidence type="ECO:0000256" key="1">
    <source>
        <dbReference type="ARBA" id="ARBA00022737"/>
    </source>
</evidence>
<dbReference type="PROSITE" id="PS50297">
    <property type="entry name" value="ANK_REP_REGION"/>
    <property type="match status" value="2"/>
</dbReference>
<name>A0A849KGV3_9BURK</name>
<evidence type="ECO:0000256" key="3">
    <source>
        <dbReference type="PROSITE-ProRule" id="PRU00023"/>
    </source>
</evidence>
<gene>
    <name evidence="5" type="ORF">HK415_14620</name>
</gene>
<feature type="signal peptide" evidence="4">
    <location>
        <begin position="1"/>
        <end position="23"/>
    </location>
</feature>
<feature type="repeat" description="ANK" evidence="3">
    <location>
        <begin position="195"/>
        <end position="221"/>
    </location>
</feature>
<dbReference type="Gene3D" id="1.25.40.20">
    <property type="entry name" value="Ankyrin repeat-containing domain"/>
    <property type="match status" value="1"/>
</dbReference>
<dbReference type="PANTHER" id="PTHR24171">
    <property type="entry name" value="ANKYRIN REPEAT DOMAIN-CONTAINING PROTEIN 39-RELATED"/>
    <property type="match status" value="1"/>
</dbReference>
<dbReference type="AlphaFoldDB" id="A0A849KGV3"/>
<keyword evidence="2 3" id="KW-0040">ANK repeat</keyword>
<dbReference type="SUPFAM" id="SSF48403">
    <property type="entry name" value="Ankyrin repeat"/>
    <property type="match status" value="1"/>
</dbReference>
<evidence type="ECO:0000313" key="6">
    <source>
        <dbReference type="Proteomes" id="UP000552954"/>
    </source>
</evidence>
<dbReference type="PROSITE" id="PS50088">
    <property type="entry name" value="ANK_REPEAT"/>
    <property type="match status" value="2"/>
</dbReference>
<evidence type="ECO:0000313" key="5">
    <source>
        <dbReference type="EMBL" id="NNU44125.1"/>
    </source>
</evidence>
<reference evidence="5 6" key="2">
    <citation type="submission" date="2020-06" db="EMBL/GenBank/DDBJ databases">
        <title>Ramlibacter rhizophilus sp. nov., isolated from rhizosphere soil of national flower Mugunghwa from South Korea.</title>
        <authorList>
            <person name="Zheng-Fei Y."/>
            <person name="Huan T."/>
        </authorList>
    </citation>
    <scope>NUCLEOTIDE SEQUENCE [LARGE SCALE GENOMIC DNA]</scope>
    <source>
        <strain evidence="5 6">B156</strain>
    </source>
</reference>
<dbReference type="PRINTS" id="PR01415">
    <property type="entry name" value="ANKYRIN"/>
</dbReference>